<comment type="caution">
    <text evidence="2">The sequence shown here is derived from an EMBL/GenBank/DDBJ whole genome shotgun (WGS) entry which is preliminary data.</text>
</comment>
<accession>A0A919YI77</accession>
<keyword evidence="1" id="KW-0732">Signal</keyword>
<feature type="chain" id="PRO_5037310657" evidence="1">
    <location>
        <begin position="28"/>
        <end position="57"/>
    </location>
</feature>
<evidence type="ECO:0000256" key="1">
    <source>
        <dbReference type="SAM" id="SignalP"/>
    </source>
</evidence>
<dbReference type="EMBL" id="BORT01000024">
    <property type="protein sequence ID" value="GIO49730.1"/>
    <property type="molecule type" value="Genomic_DNA"/>
</dbReference>
<keyword evidence="3" id="KW-1185">Reference proteome</keyword>
<sequence>MPKKWLGVLGCCLIALLAGCSESQSNANNGSTSPVMNDVYNKSVSGDVYSKGQISPP</sequence>
<proteinExistence type="predicted"/>
<name>A0A919YI77_9BACL</name>
<organism evidence="2 3">
    <name type="scientific">Paenibacillus azoreducens</name>
    <dbReference type="NCBI Taxonomy" id="116718"/>
    <lineage>
        <taxon>Bacteria</taxon>
        <taxon>Bacillati</taxon>
        <taxon>Bacillota</taxon>
        <taxon>Bacilli</taxon>
        <taxon>Bacillales</taxon>
        <taxon>Paenibacillaceae</taxon>
        <taxon>Paenibacillus</taxon>
    </lineage>
</organism>
<dbReference type="RefSeq" id="WP_194229993.1">
    <property type="nucleotide sequence ID" value="NZ_AP025343.1"/>
</dbReference>
<dbReference type="PROSITE" id="PS51257">
    <property type="entry name" value="PROKAR_LIPOPROTEIN"/>
    <property type="match status" value="1"/>
</dbReference>
<evidence type="ECO:0000313" key="3">
    <source>
        <dbReference type="Proteomes" id="UP000682811"/>
    </source>
</evidence>
<dbReference type="Proteomes" id="UP000682811">
    <property type="component" value="Unassembled WGS sequence"/>
</dbReference>
<evidence type="ECO:0000313" key="2">
    <source>
        <dbReference type="EMBL" id="GIO49730.1"/>
    </source>
</evidence>
<gene>
    <name evidence="2" type="ORF">J34TS1_44950</name>
</gene>
<protein>
    <submittedName>
        <fullName evidence="2">Uncharacterized protein</fullName>
    </submittedName>
</protein>
<dbReference type="AlphaFoldDB" id="A0A919YI77"/>
<reference evidence="2 3" key="1">
    <citation type="submission" date="2021-03" db="EMBL/GenBank/DDBJ databases">
        <title>Antimicrobial resistance genes in bacteria isolated from Japanese honey, and their potential for conferring macrolide and lincosamide resistance in the American foulbrood pathogen Paenibacillus larvae.</title>
        <authorList>
            <person name="Okamoto M."/>
            <person name="Kumagai M."/>
            <person name="Kanamori H."/>
            <person name="Takamatsu D."/>
        </authorList>
    </citation>
    <scope>NUCLEOTIDE SEQUENCE [LARGE SCALE GENOMIC DNA]</scope>
    <source>
        <strain evidence="2 3">J34TS1</strain>
    </source>
</reference>
<feature type="signal peptide" evidence="1">
    <location>
        <begin position="1"/>
        <end position="27"/>
    </location>
</feature>